<dbReference type="Pfam" id="PF01862">
    <property type="entry name" value="PvlArgDC"/>
    <property type="match status" value="1"/>
</dbReference>
<dbReference type="NCBIfam" id="TIGR00286">
    <property type="entry name" value="pyruvoyl-dependent arginine decarboxylase"/>
    <property type="match status" value="1"/>
</dbReference>
<evidence type="ECO:0000256" key="6">
    <source>
        <dbReference type="ARBA" id="ARBA00023239"/>
    </source>
</evidence>
<dbReference type="AlphaFoldDB" id="A0A1G2BIF1"/>
<dbReference type="PIRSF" id="PIRSF005216">
    <property type="entry name" value="Pyruvoyl-dep_arg_deCO2ase"/>
    <property type="match status" value="1"/>
</dbReference>
<keyword evidence="6" id="KW-0456">Lyase</keyword>
<evidence type="ECO:0000256" key="2">
    <source>
        <dbReference type="ARBA" id="ARBA00008611"/>
    </source>
</evidence>
<keyword evidence="7" id="KW-0670">Pyruvate</keyword>
<organism evidence="9 10">
    <name type="scientific">Candidatus Komeilibacteria bacterium RIFCSPHIGHO2_01_FULL_52_14</name>
    <dbReference type="NCBI Taxonomy" id="1798549"/>
    <lineage>
        <taxon>Bacteria</taxon>
        <taxon>Candidatus Komeiliibacteriota</taxon>
    </lineage>
</organism>
<proteinExistence type="inferred from homology"/>
<evidence type="ECO:0000256" key="1">
    <source>
        <dbReference type="ARBA" id="ARBA00001928"/>
    </source>
</evidence>
<dbReference type="InterPro" id="IPR016104">
    <property type="entry name" value="Pyr-dep_his/arg-deCO2ase"/>
</dbReference>
<evidence type="ECO:0000313" key="10">
    <source>
        <dbReference type="Proteomes" id="UP000177817"/>
    </source>
</evidence>
<reference evidence="9 10" key="1">
    <citation type="journal article" date="2016" name="Nat. Commun.">
        <title>Thousands of microbial genomes shed light on interconnected biogeochemical processes in an aquifer system.</title>
        <authorList>
            <person name="Anantharaman K."/>
            <person name="Brown C.T."/>
            <person name="Hug L.A."/>
            <person name="Sharon I."/>
            <person name="Castelle C.J."/>
            <person name="Probst A.J."/>
            <person name="Thomas B.C."/>
            <person name="Singh A."/>
            <person name="Wilkins M.J."/>
            <person name="Karaoz U."/>
            <person name="Brodie E.L."/>
            <person name="Williams K.H."/>
            <person name="Hubbard S.S."/>
            <person name="Banfield J.F."/>
        </authorList>
    </citation>
    <scope>NUCLEOTIDE SEQUENCE [LARGE SCALE GENOMIC DNA]</scope>
</reference>
<keyword evidence="5" id="KW-0210">Decarboxylase</keyword>
<dbReference type="EC" id="4.1.1.19" evidence="3"/>
<dbReference type="PANTHER" id="PTHR40438">
    <property type="entry name" value="PYRUVOYL-DEPENDENT ARGININE DECARBOXYLASE"/>
    <property type="match status" value="1"/>
</dbReference>
<comment type="catalytic activity">
    <reaction evidence="8">
        <text>L-arginine + H(+) = agmatine + CO2</text>
        <dbReference type="Rhea" id="RHEA:17641"/>
        <dbReference type="ChEBI" id="CHEBI:15378"/>
        <dbReference type="ChEBI" id="CHEBI:16526"/>
        <dbReference type="ChEBI" id="CHEBI:32682"/>
        <dbReference type="ChEBI" id="CHEBI:58145"/>
        <dbReference type="EC" id="4.1.1.19"/>
    </reaction>
</comment>
<evidence type="ECO:0000256" key="7">
    <source>
        <dbReference type="ARBA" id="ARBA00023317"/>
    </source>
</evidence>
<comment type="caution">
    <text evidence="9">The sequence shown here is derived from an EMBL/GenBank/DDBJ whole genome shotgun (WGS) entry which is preliminary data.</text>
</comment>
<sequence>MVPKYVFFTKGVGRHKEQLGSFEMALRDAGIEKFNLVTVSSIFPPNCKIISREKGLQYLQAGEIVFCVMYELRSCEPNRLMAASVGLAVPSDASQYGYLSEHKSFGETEEKAGEYSEDLAASMLATTLGLEFNSDAAWDEREQLYKASGKIIKTTNVTQSAIGHKDGLWTTVLAAAIFVPADATVPAINGETAKP</sequence>
<comment type="similarity">
    <text evidence="2">Belongs to the pyruvoyl-dependent arginine decarboxylase family.</text>
</comment>
<dbReference type="Proteomes" id="UP000177817">
    <property type="component" value="Unassembled WGS sequence"/>
</dbReference>
<dbReference type="SUPFAM" id="SSF56271">
    <property type="entry name" value="Pyruvoyl-dependent histidine and arginine decarboxylases"/>
    <property type="match status" value="1"/>
</dbReference>
<name>A0A1G2BIF1_9BACT</name>
<dbReference type="NCBIfam" id="NF009064">
    <property type="entry name" value="PRK12398.1"/>
    <property type="match status" value="1"/>
</dbReference>
<gene>
    <name evidence="9" type="ORF">A2677_02110</name>
</gene>
<accession>A0A1G2BIF1</accession>
<protein>
    <recommendedName>
        <fullName evidence="4">Pyruvoyl-dependent arginine decarboxylase AaxB</fullName>
        <ecNumber evidence="3">4.1.1.19</ecNumber>
    </recommendedName>
</protein>
<dbReference type="GO" id="GO:0006527">
    <property type="term" value="P:L-arginine catabolic process"/>
    <property type="evidence" value="ECO:0007669"/>
    <property type="project" value="InterPro"/>
</dbReference>
<evidence type="ECO:0000256" key="3">
    <source>
        <dbReference type="ARBA" id="ARBA00012426"/>
    </source>
</evidence>
<dbReference type="HAMAP" id="MF_01404">
    <property type="entry name" value="PvlArgDC"/>
    <property type="match status" value="1"/>
</dbReference>
<comment type="cofactor">
    <cofactor evidence="1">
        <name>pyruvate</name>
        <dbReference type="ChEBI" id="CHEBI:15361"/>
    </cofactor>
</comment>
<evidence type="ECO:0000256" key="4">
    <source>
        <dbReference type="ARBA" id="ARBA00014727"/>
    </source>
</evidence>
<dbReference type="SFLD" id="SFLDS00055">
    <property type="entry name" value="Pyruvoyl-Dependent_Histidine/A"/>
    <property type="match status" value="1"/>
</dbReference>
<dbReference type="SFLD" id="SFLDG01170">
    <property type="entry name" value="Pyruvoyl-dependent_arginine_de"/>
    <property type="match status" value="1"/>
</dbReference>
<evidence type="ECO:0000313" key="9">
    <source>
        <dbReference type="EMBL" id="OGY88993.1"/>
    </source>
</evidence>
<evidence type="ECO:0000256" key="8">
    <source>
        <dbReference type="ARBA" id="ARBA00049309"/>
    </source>
</evidence>
<dbReference type="Gene3D" id="3.50.20.10">
    <property type="entry name" value="Pyruvoyl-Dependent Histidine Decarboxylase, subunit B"/>
    <property type="match status" value="1"/>
</dbReference>
<dbReference type="PANTHER" id="PTHR40438:SF1">
    <property type="entry name" value="PYRUVOYL-DEPENDENT ARGININE DECARBOXYLASE"/>
    <property type="match status" value="1"/>
</dbReference>
<dbReference type="GO" id="GO:0008792">
    <property type="term" value="F:arginine decarboxylase activity"/>
    <property type="evidence" value="ECO:0007669"/>
    <property type="project" value="UniProtKB-EC"/>
</dbReference>
<dbReference type="EMBL" id="MHKK01000046">
    <property type="protein sequence ID" value="OGY88993.1"/>
    <property type="molecule type" value="Genomic_DNA"/>
</dbReference>
<evidence type="ECO:0000256" key="5">
    <source>
        <dbReference type="ARBA" id="ARBA00022793"/>
    </source>
</evidence>
<dbReference type="InterPro" id="IPR002724">
    <property type="entry name" value="Pyruvoyl-dep_arg_deCO2ase"/>
</dbReference>
<dbReference type="InterPro" id="IPR016105">
    <property type="entry name" value="Pyr-dep_his/arg-deCO2ase_sand"/>
</dbReference>